<dbReference type="Gene3D" id="3.40.50.2000">
    <property type="entry name" value="Glycogen Phosphorylase B"/>
    <property type="match status" value="2"/>
</dbReference>
<dbReference type="PANTHER" id="PTHR12526:SF638">
    <property type="entry name" value="SPORE COAT PROTEIN SA"/>
    <property type="match status" value="1"/>
</dbReference>
<dbReference type="RefSeq" id="WP_183549315.1">
    <property type="nucleotide sequence ID" value="NZ_JACHBX010000001.1"/>
</dbReference>
<dbReference type="Proteomes" id="UP000540787">
    <property type="component" value="Unassembled WGS sequence"/>
</dbReference>
<evidence type="ECO:0000259" key="1">
    <source>
        <dbReference type="Pfam" id="PF13477"/>
    </source>
</evidence>
<dbReference type="PANTHER" id="PTHR12526">
    <property type="entry name" value="GLYCOSYLTRANSFERASE"/>
    <property type="match status" value="1"/>
</dbReference>
<name>A0A7W9U5C0_9BURK</name>
<keyword evidence="3" id="KW-1185">Reference proteome</keyword>
<accession>A0A7W9U5C0</accession>
<dbReference type="Pfam" id="PF13477">
    <property type="entry name" value="Glyco_trans_4_2"/>
    <property type="match status" value="1"/>
</dbReference>
<gene>
    <name evidence="2" type="ORF">HD842_000018</name>
</gene>
<evidence type="ECO:0000313" key="3">
    <source>
        <dbReference type="Proteomes" id="UP000540787"/>
    </source>
</evidence>
<feature type="domain" description="Glycosyltransferase subfamily 4-like N-terminal" evidence="1">
    <location>
        <begin position="5"/>
        <end position="148"/>
    </location>
</feature>
<comment type="caution">
    <text evidence="2">The sequence shown here is derived from an EMBL/GenBank/DDBJ whole genome shotgun (WGS) entry which is preliminary data.</text>
</comment>
<dbReference type="AlphaFoldDB" id="A0A7W9U5C0"/>
<dbReference type="CDD" id="cd03808">
    <property type="entry name" value="GT4_CapM-like"/>
    <property type="match status" value="1"/>
</dbReference>
<reference evidence="2 3" key="1">
    <citation type="submission" date="2020-08" db="EMBL/GenBank/DDBJ databases">
        <title>The Agave Microbiome: Exploring the role of microbial communities in plant adaptations to desert environments.</title>
        <authorList>
            <person name="Partida-Martinez L.P."/>
        </authorList>
    </citation>
    <scope>NUCLEOTIDE SEQUENCE [LARGE SCALE GENOMIC DNA]</scope>
    <source>
        <strain evidence="2 3">AT3.2</strain>
    </source>
</reference>
<dbReference type="GO" id="GO:0016757">
    <property type="term" value="F:glycosyltransferase activity"/>
    <property type="evidence" value="ECO:0007669"/>
    <property type="project" value="TreeGrafter"/>
</dbReference>
<evidence type="ECO:0000313" key="2">
    <source>
        <dbReference type="EMBL" id="MBB6131907.1"/>
    </source>
</evidence>
<proteinExistence type="predicted"/>
<dbReference type="Pfam" id="PF13692">
    <property type="entry name" value="Glyco_trans_1_4"/>
    <property type="match status" value="1"/>
</dbReference>
<dbReference type="InterPro" id="IPR028098">
    <property type="entry name" value="Glyco_trans_4-like_N"/>
</dbReference>
<organism evidence="2 3">
    <name type="scientific">Massilia aurea</name>
    <dbReference type="NCBI Taxonomy" id="373040"/>
    <lineage>
        <taxon>Bacteria</taxon>
        <taxon>Pseudomonadati</taxon>
        <taxon>Pseudomonadota</taxon>
        <taxon>Betaproteobacteria</taxon>
        <taxon>Burkholderiales</taxon>
        <taxon>Oxalobacteraceae</taxon>
        <taxon>Telluria group</taxon>
        <taxon>Massilia</taxon>
    </lineage>
</organism>
<sequence length="388" mass="42541">MNKKIVISVNTAWNIHNFRSGLVKALIAQGYDVMVMAPADAYAHRLASLGCRFKTISMDNNGTSPSRDLSLLVKYWRVLQSVRPLAYLGYTIKPNIYGSIAAHRLGIPVINNIAGLGATFISNSPLTYLVKQLYRCSLRQSNRVFFQNADDCKLFVDAGLVRPDVAEVLPGSGIDLQQFQPDPARLPAMDGFCFLLVARMLRDKGIDEYAAAARIVRQQVPGVRFQLLGPVDAHNPNSIPLERIADWKSSGLIEYLKETDDVRPYLAHADCVVLPSYREGVPHTLLEAAAMARPIIATNVAGCKDIVAHQANGLLCKVKDPADLAAKMLQMVSLTQAQRLAMGQAGRNKVVAQFDENVVIGRYLNTLRQIEANGHAHAVQGLETTAQV</sequence>
<protein>
    <submittedName>
        <fullName evidence="2">Glycosyltransferase involved in cell wall biosynthesis</fullName>
    </submittedName>
</protein>
<keyword evidence="2" id="KW-0808">Transferase</keyword>
<dbReference type="EMBL" id="JACHBX010000001">
    <property type="protein sequence ID" value="MBB6131907.1"/>
    <property type="molecule type" value="Genomic_DNA"/>
</dbReference>
<dbReference type="SUPFAM" id="SSF53756">
    <property type="entry name" value="UDP-Glycosyltransferase/glycogen phosphorylase"/>
    <property type="match status" value="1"/>
</dbReference>